<gene>
    <name evidence="2" type="ORF">I8752_16580</name>
</gene>
<feature type="transmembrane region" description="Helical" evidence="1">
    <location>
        <begin position="27"/>
        <end position="49"/>
    </location>
</feature>
<proteinExistence type="predicted"/>
<dbReference type="EMBL" id="JAECZA010000080">
    <property type="protein sequence ID" value="MBH8574609.1"/>
    <property type="molecule type" value="Genomic_DNA"/>
</dbReference>
<evidence type="ECO:0000256" key="1">
    <source>
        <dbReference type="SAM" id="Phobius"/>
    </source>
</evidence>
<organism evidence="2 3">
    <name type="scientific">Dendronalium phyllosphericum CENA369</name>
    <dbReference type="NCBI Taxonomy" id="1725256"/>
    <lineage>
        <taxon>Bacteria</taxon>
        <taxon>Bacillati</taxon>
        <taxon>Cyanobacteriota</taxon>
        <taxon>Cyanophyceae</taxon>
        <taxon>Nostocales</taxon>
        <taxon>Nostocaceae</taxon>
        <taxon>Dendronalium</taxon>
        <taxon>Dendronalium phyllosphericum</taxon>
    </lineage>
</organism>
<keyword evidence="1" id="KW-1133">Transmembrane helix</keyword>
<evidence type="ECO:0000313" key="3">
    <source>
        <dbReference type="Proteomes" id="UP000662314"/>
    </source>
</evidence>
<protein>
    <submittedName>
        <fullName evidence="2">Uncharacterized protein</fullName>
    </submittedName>
</protein>
<dbReference type="AlphaFoldDB" id="A0A8J7LG79"/>
<reference evidence="2 3" key="1">
    <citation type="journal article" date="2021" name="Int. J. Syst. Evol. Microbiol.">
        <title>Amazonocrinis nigriterrae gen. nov., sp. nov., Atlanticothrix silvestris gen. nov., sp. nov. and Dendronalium phyllosphericum gen. nov., sp. nov., nostocacean cyanobacteria from Brazilian environments.</title>
        <authorList>
            <person name="Alvarenga D.O."/>
            <person name="Andreote A.P.D."/>
            <person name="Branco L.H.Z."/>
            <person name="Delbaje E."/>
            <person name="Cruz R.B."/>
            <person name="Varani A.M."/>
            <person name="Fiore M.F."/>
        </authorList>
    </citation>
    <scope>NUCLEOTIDE SEQUENCE [LARGE SCALE GENOMIC DNA]</scope>
    <source>
        <strain evidence="2 3">CENA369</strain>
    </source>
</reference>
<dbReference type="Proteomes" id="UP000662314">
    <property type="component" value="Unassembled WGS sequence"/>
</dbReference>
<keyword evidence="1" id="KW-0472">Membrane</keyword>
<sequence length="90" mass="9999">MENTLIDKTFRDSNGNIVIAQMPNPPLIVWIVTSLLSLIITNGTINTVLDVVADGSLFTWAWLELFEGVNYFRRALGIAVLIGIILLKIQ</sequence>
<feature type="transmembrane region" description="Helical" evidence="1">
    <location>
        <begin position="69"/>
        <end position="87"/>
    </location>
</feature>
<name>A0A8J7LG79_9NOST</name>
<keyword evidence="3" id="KW-1185">Reference proteome</keyword>
<dbReference type="RefSeq" id="WP_214433411.1">
    <property type="nucleotide sequence ID" value="NZ_CAWPUQ010000318.1"/>
</dbReference>
<keyword evidence="1" id="KW-0812">Transmembrane</keyword>
<evidence type="ECO:0000313" key="2">
    <source>
        <dbReference type="EMBL" id="MBH8574609.1"/>
    </source>
</evidence>
<accession>A0A8J7LG79</accession>
<comment type="caution">
    <text evidence="2">The sequence shown here is derived from an EMBL/GenBank/DDBJ whole genome shotgun (WGS) entry which is preliminary data.</text>
</comment>